<accession>A0A3D9HLG9</accession>
<dbReference type="Proteomes" id="UP000256629">
    <property type="component" value="Unassembled WGS sequence"/>
</dbReference>
<proteinExistence type="predicted"/>
<dbReference type="OrthoDB" id="1493159at2"/>
<comment type="caution">
    <text evidence="1">The sequence shown here is derived from an EMBL/GenBank/DDBJ whole genome shotgun (WGS) entry which is preliminary data.</text>
</comment>
<evidence type="ECO:0000313" key="1">
    <source>
        <dbReference type="EMBL" id="RED50352.1"/>
    </source>
</evidence>
<evidence type="ECO:0000313" key="2">
    <source>
        <dbReference type="Proteomes" id="UP000256629"/>
    </source>
</evidence>
<sequence>MQRLMFKTTKQMLFCTALGLLFLNTQCEEEDDLVGDANCDFATIVDASKYNNMNADDFTFINTEINGDCLELTIGASGCDGNSWEFGLIGSGAIAESFPEQRFLKLDFGNEELCLAYIERKVLFNLTPIQVEGSNKIVLHIERLNETLEYTY</sequence>
<organism evidence="1 2">
    <name type="scientific">Seonamhaeicola aphaedonensis</name>
    <dbReference type="NCBI Taxonomy" id="1461338"/>
    <lineage>
        <taxon>Bacteria</taxon>
        <taxon>Pseudomonadati</taxon>
        <taxon>Bacteroidota</taxon>
        <taxon>Flavobacteriia</taxon>
        <taxon>Flavobacteriales</taxon>
        <taxon>Flavobacteriaceae</taxon>
    </lineage>
</organism>
<dbReference type="EMBL" id="QRDX01000001">
    <property type="protein sequence ID" value="RED50352.1"/>
    <property type="molecule type" value="Genomic_DNA"/>
</dbReference>
<dbReference type="AlphaFoldDB" id="A0A3D9HLG9"/>
<name>A0A3D9HLG9_9FLAO</name>
<gene>
    <name evidence="1" type="ORF">DFQ02_101381</name>
</gene>
<keyword evidence="2" id="KW-1185">Reference proteome</keyword>
<protein>
    <submittedName>
        <fullName evidence="1">Uncharacterized protein</fullName>
    </submittedName>
</protein>
<dbReference type="RefSeq" id="WP_147297720.1">
    <property type="nucleotide sequence ID" value="NZ_QRDX01000001.1"/>
</dbReference>
<reference evidence="1 2" key="1">
    <citation type="submission" date="2018-07" db="EMBL/GenBank/DDBJ databases">
        <title>Genomic Encyclopedia of Type Strains, Phase III (KMG-III): the genomes of soil and plant-associated and newly described type strains.</title>
        <authorList>
            <person name="Whitman W."/>
        </authorList>
    </citation>
    <scope>NUCLEOTIDE SEQUENCE [LARGE SCALE GENOMIC DNA]</scope>
    <source>
        <strain evidence="1 2">CECT 8487</strain>
    </source>
</reference>